<dbReference type="GO" id="GO:0008270">
    <property type="term" value="F:zinc ion binding"/>
    <property type="evidence" value="ECO:0007669"/>
    <property type="project" value="UniProtKB-KW"/>
</dbReference>
<keyword evidence="5" id="KW-0862">Zinc</keyword>
<protein>
    <recommendedName>
        <fullName evidence="11">RUN and FYVE domain-containing protein 4</fullName>
    </recommendedName>
</protein>
<evidence type="ECO:0000256" key="5">
    <source>
        <dbReference type="ARBA" id="ARBA00022833"/>
    </source>
</evidence>
<accession>A0AAD9NTJ1</accession>
<evidence type="ECO:0000256" key="4">
    <source>
        <dbReference type="ARBA" id="ARBA00022771"/>
    </source>
</evidence>
<keyword evidence="8" id="KW-0458">Lysosome</keyword>
<evidence type="ECO:0000256" key="10">
    <source>
        <dbReference type="ARBA" id="ARBA00059075"/>
    </source>
</evidence>
<dbReference type="AlphaFoldDB" id="A0AAD9NTJ1"/>
<dbReference type="Gene3D" id="1.20.58.900">
    <property type="match status" value="1"/>
</dbReference>
<evidence type="ECO:0000256" key="3">
    <source>
        <dbReference type="ARBA" id="ARBA00022723"/>
    </source>
</evidence>
<keyword evidence="15" id="KW-1185">Reference proteome</keyword>
<comment type="subcellular location">
    <subcellularLocation>
        <location evidence="2">Cytoplasmic vesicle</location>
        <location evidence="2">Autophagosome</location>
    </subcellularLocation>
    <subcellularLocation>
        <location evidence="1">Lysosome</location>
    </subcellularLocation>
</comment>
<dbReference type="SUPFAM" id="SSF140741">
    <property type="entry name" value="RUN domain-like"/>
    <property type="match status" value="1"/>
</dbReference>
<dbReference type="GO" id="GO:1901098">
    <property type="term" value="P:positive regulation of autophagosome maturation"/>
    <property type="evidence" value="ECO:0007669"/>
    <property type="project" value="TreeGrafter"/>
</dbReference>
<keyword evidence="7 12" id="KW-0175">Coiled coil</keyword>
<evidence type="ECO:0000313" key="14">
    <source>
        <dbReference type="EMBL" id="KAK2178884.1"/>
    </source>
</evidence>
<keyword evidence="4" id="KW-0863">Zinc-finger</keyword>
<dbReference type="FunFam" id="1.20.58.900:FF:000015">
    <property type="entry name" value="RUN and FYVE domain containing 4"/>
    <property type="match status" value="1"/>
</dbReference>
<dbReference type="GO" id="GO:0005770">
    <property type="term" value="C:late endosome"/>
    <property type="evidence" value="ECO:0007669"/>
    <property type="project" value="TreeGrafter"/>
</dbReference>
<evidence type="ECO:0000256" key="12">
    <source>
        <dbReference type="SAM" id="Coils"/>
    </source>
</evidence>
<evidence type="ECO:0000256" key="11">
    <source>
        <dbReference type="ARBA" id="ARBA00069100"/>
    </source>
</evidence>
<evidence type="ECO:0000259" key="13">
    <source>
        <dbReference type="PROSITE" id="PS50826"/>
    </source>
</evidence>
<evidence type="ECO:0000256" key="1">
    <source>
        <dbReference type="ARBA" id="ARBA00004371"/>
    </source>
</evidence>
<evidence type="ECO:0000256" key="7">
    <source>
        <dbReference type="ARBA" id="ARBA00023054"/>
    </source>
</evidence>
<evidence type="ECO:0000313" key="15">
    <source>
        <dbReference type="Proteomes" id="UP001209878"/>
    </source>
</evidence>
<dbReference type="GO" id="GO:0071353">
    <property type="term" value="P:cellular response to interleukin-4"/>
    <property type="evidence" value="ECO:0007669"/>
    <property type="project" value="UniProtKB-ARBA"/>
</dbReference>
<dbReference type="GO" id="GO:0006914">
    <property type="term" value="P:autophagy"/>
    <property type="evidence" value="ECO:0007669"/>
    <property type="project" value="UniProtKB-KW"/>
</dbReference>
<proteinExistence type="predicted"/>
<dbReference type="Gene3D" id="1.10.287.1490">
    <property type="match status" value="1"/>
</dbReference>
<evidence type="ECO:0000256" key="8">
    <source>
        <dbReference type="ARBA" id="ARBA00023228"/>
    </source>
</evidence>
<name>A0AAD9NTJ1_RIDPI</name>
<comment type="caution">
    <text evidence="14">The sequence shown here is derived from an EMBL/GenBank/DDBJ whole genome shotgun (WGS) entry which is preliminary data.</text>
</comment>
<dbReference type="GO" id="GO:0005776">
    <property type="term" value="C:autophagosome"/>
    <property type="evidence" value="ECO:0007669"/>
    <property type="project" value="UniProtKB-SubCell"/>
</dbReference>
<sequence>MAEPVMENPFSLPSSRKIQLSKTVQDIQDCVCEMAGDVRESGIPINEDSQTLQRFCIKLEYLLQVAQKTRTGVFGGKKDYWNYFCECLSSNKSLNDGVRFVKSISELRTSLGRGRAFIRFSLMHHRLADSIQQCVSCGKVTSDWYHPKSVWLNHALSSTLISALYDLNDIQFDLSPGGYDLDAAWPTFARKTFGSSYSWAPPSRSTSISSLASLVTQDSQPLTSLRIPEEADPHQLQNNLCETQSKCDKFEQLFDSSENEKLALEHDMDVLKKRVEQLDKELEDAQMKIKIYTEENAQLSTQLKSKQELWTEKEALLQCRIQNAEKTISEMRDMNKKAIARKKDDAGKEPPSSTEMALELSTEAEYSTALESELAAVTKELLQKKEVDVKKTQLVALLDRKISQLEQRNSELLAMLSTMTEVSDVHTEQFKDTNKGLEELREKLDMNEKRRTMLENSNRELQIMLHSIEDKGQLIARTAKEKLIKYSDENRRLKEQLKVAGGDDSKGDLSDILKKRDSEMNAVKEELAKLKATLKKIDPDGSQVSATIAAAK</sequence>
<evidence type="ECO:0000256" key="2">
    <source>
        <dbReference type="ARBA" id="ARBA00004419"/>
    </source>
</evidence>
<dbReference type="GO" id="GO:0051050">
    <property type="term" value="P:positive regulation of transport"/>
    <property type="evidence" value="ECO:0007669"/>
    <property type="project" value="UniProtKB-ARBA"/>
</dbReference>
<organism evidence="14 15">
    <name type="scientific">Ridgeia piscesae</name>
    <name type="common">Tubeworm</name>
    <dbReference type="NCBI Taxonomy" id="27915"/>
    <lineage>
        <taxon>Eukaryota</taxon>
        <taxon>Metazoa</taxon>
        <taxon>Spiralia</taxon>
        <taxon>Lophotrochozoa</taxon>
        <taxon>Annelida</taxon>
        <taxon>Polychaeta</taxon>
        <taxon>Sedentaria</taxon>
        <taxon>Canalipalpata</taxon>
        <taxon>Sabellida</taxon>
        <taxon>Siboglinidae</taxon>
        <taxon>Ridgeia</taxon>
    </lineage>
</organism>
<feature type="domain" description="RUN" evidence="13">
    <location>
        <begin position="46"/>
        <end position="179"/>
    </location>
</feature>
<dbReference type="EMBL" id="JAODUO010000525">
    <property type="protein sequence ID" value="KAK2178884.1"/>
    <property type="molecule type" value="Genomic_DNA"/>
</dbReference>
<reference evidence="14" key="1">
    <citation type="journal article" date="2023" name="Mol. Biol. Evol.">
        <title>Third-Generation Sequencing Reveals the Adaptive Role of the Epigenome in Three Deep-Sea Polychaetes.</title>
        <authorList>
            <person name="Perez M."/>
            <person name="Aroh O."/>
            <person name="Sun Y."/>
            <person name="Lan Y."/>
            <person name="Juniper S.K."/>
            <person name="Young C.R."/>
            <person name="Angers B."/>
            <person name="Qian P.Y."/>
        </authorList>
    </citation>
    <scope>NUCLEOTIDE SEQUENCE</scope>
    <source>
        <strain evidence="14">R07B-5</strain>
    </source>
</reference>
<dbReference type="GO" id="GO:0072383">
    <property type="term" value="P:plus-end-directed vesicle transport along microtubule"/>
    <property type="evidence" value="ECO:0007669"/>
    <property type="project" value="TreeGrafter"/>
</dbReference>
<dbReference type="SMART" id="SM00593">
    <property type="entry name" value="RUN"/>
    <property type="match status" value="1"/>
</dbReference>
<dbReference type="Pfam" id="PF02759">
    <property type="entry name" value="RUN"/>
    <property type="match status" value="1"/>
</dbReference>
<feature type="coiled-coil region" evidence="12">
    <location>
        <begin position="254"/>
        <end position="341"/>
    </location>
</feature>
<evidence type="ECO:0000256" key="9">
    <source>
        <dbReference type="ARBA" id="ARBA00023329"/>
    </source>
</evidence>
<comment type="function">
    <text evidence="10">ARL8 effector that promotes the coupling of endolysosomes to dynein-dynactin for retrograde transport along microtubules. Acts by binding both GTP-bound ARL8 and dynein-dynactin. In nonneuronal cells, promotes concentration of endolysosomes in the juxtanuclear area. In hippocampal neurons, drives retrograde transport of endolysosomes from the axon to the soma. Positive regulator of macroautophagy in dendritic cells. Increases autophagic flux, probably by stimulating both autophagosome formation and facilitating tethering with lysosomes. Binds to phosphatidylinositol 3-phosphate (PtdIns3P) through its FYVE-type zinc finger. Positive regulator of osteosclast bone-resorbing activity, possibly by promoting late endosome-lysosome fusion by acting as an adapter protein between RAB7A on late endosomes and LAMP2 on primary lysosomes.</text>
</comment>
<gene>
    <name evidence="14" type="ORF">NP493_525g02024</name>
</gene>
<feature type="coiled-coil region" evidence="12">
    <location>
        <begin position="395"/>
        <end position="533"/>
    </location>
</feature>
<keyword evidence="9" id="KW-0968">Cytoplasmic vesicle</keyword>
<dbReference type="Proteomes" id="UP001209878">
    <property type="component" value="Unassembled WGS sequence"/>
</dbReference>
<dbReference type="PANTHER" id="PTHR46753:SF2">
    <property type="entry name" value="FYVE AND COILED-COIL DOMAIN-CONTAINING PROTEIN 1"/>
    <property type="match status" value="1"/>
</dbReference>
<keyword evidence="6" id="KW-0072">Autophagy</keyword>
<dbReference type="InterPro" id="IPR037213">
    <property type="entry name" value="Run_dom_sf"/>
</dbReference>
<evidence type="ECO:0000256" key="6">
    <source>
        <dbReference type="ARBA" id="ARBA00023006"/>
    </source>
</evidence>
<keyword evidence="3" id="KW-0479">Metal-binding</keyword>
<dbReference type="PROSITE" id="PS50826">
    <property type="entry name" value="RUN"/>
    <property type="match status" value="1"/>
</dbReference>
<dbReference type="GO" id="GO:0005764">
    <property type="term" value="C:lysosome"/>
    <property type="evidence" value="ECO:0007669"/>
    <property type="project" value="UniProtKB-SubCell"/>
</dbReference>
<dbReference type="InterPro" id="IPR004012">
    <property type="entry name" value="Run_dom"/>
</dbReference>
<dbReference type="PANTHER" id="PTHR46753">
    <property type="entry name" value="FYVE AND COILED-COIL DOMAIN-CONTAINING PROTEIN 1"/>
    <property type="match status" value="1"/>
</dbReference>